<gene>
    <name evidence="3" type="ORF">Poly41_13880</name>
</gene>
<comment type="caution">
    <text evidence="3">The sequence shown here is derived from an EMBL/GenBank/DDBJ whole genome shotgun (WGS) entry which is preliminary data.</text>
</comment>
<organism evidence="3 4">
    <name type="scientific">Novipirellula artificiosorum</name>
    <dbReference type="NCBI Taxonomy" id="2528016"/>
    <lineage>
        <taxon>Bacteria</taxon>
        <taxon>Pseudomonadati</taxon>
        <taxon>Planctomycetota</taxon>
        <taxon>Planctomycetia</taxon>
        <taxon>Pirellulales</taxon>
        <taxon>Pirellulaceae</taxon>
        <taxon>Novipirellula</taxon>
    </lineage>
</organism>
<proteinExistence type="predicted"/>
<dbReference type="AlphaFoldDB" id="A0A5C6DW26"/>
<accession>A0A5C6DW26</accession>
<evidence type="ECO:0000313" key="3">
    <source>
        <dbReference type="EMBL" id="TWU40555.1"/>
    </source>
</evidence>
<dbReference type="Proteomes" id="UP000319143">
    <property type="component" value="Unassembled WGS sequence"/>
</dbReference>
<feature type="signal peptide" evidence="1">
    <location>
        <begin position="1"/>
        <end position="19"/>
    </location>
</feature>
<protein>
    <recommendedName>
        <fullName evidence="2">Phytase-like domain-containing protein</fullName>
    </recommendedName>
</protein>
<feature type="chain" id="PRO_5022829455" description="Phytase-like domain-containing protein" evidence="1">
    <location>
        <begin position="20"/>
        <end position="421"/>
    </location>
</feature>
<dbReference type="PANTHER" id="PTHR37957">
    <property type="entry name" value="BLR7070 PROTEIN"/>
    <property type="match status" value="1"/>
</dbReference>
<evidence type="ECO:0000313" key="4">
    <source>
        <dbReference type="Proteomes" id="UP000319143"/>
    </source>
</evidence>
<feature type="domain" description="Phytase-like" evidence="2">
    <location>
        <begin position="78"/>
        <end position="401"/>
    </location>
</feature>
<dbReference type="OrthoDB" id="9803927at2"/>
<name>A0A5C6DW26_9BACT</name>
<dbReference type="RefSeq" id="WP_146525148.1">
    <property type="nucleotide sequence ID" value="NZ_SJPV01000002.1"/>
</dbReference>
<keyword evidence="4" id="KW-1185">Reference proteome</keyword>
<reference evidence="3 4" key="1">
    <citation type="submission" date="2019-02" db="EMBL/GenBank/DDBJ databases">
        <title>Deep-cultivation of Planctomycetes and their phenomic and genomic characterization uncovers novel biology.</title>
        <authorList>
            <person name="Wiegand S."/>
            <person name="Jogler M."/>
            <person name="Boedeker C."/>
            <person name="Pinto D."/>
            <person name="Vollmers J."/>
            <person name="Rivas-Marin E."/>
            <person name="Kohn T."/>
            <person name="Peeters S.H."/>
            <person name="Heuer A."/>
            <person name="Rast P."/>
            <person name="Oberbeckmann S."/>
            <person name="Bunk B."/>
            <person name="Jeske O."/>
            <person name="Meyerdierks A."/>
            <person name="Storesund J.E."/>
            <person name="Kallscheuer N."/>
            <person name="Luecker S."/>
            <person name="Lage O.M."/>
            <person name="Pohl T."/>
            <person name="Merkel B.J."/>
            <person name="Hornburger P."/>
            <person name="Mueller R.-W."/>
            <person name="Bruemmer F."/>
            <person name="Labrenz M."/>
            <person name="Spormann A.M."/>
            <person name="Op Den Camp H."/>
            <person name="Overmann J."/>
            <person name="Amann R."/>
            <person name="Jetten M.S.M."/>
            <person name="Mascher T."/>
            <person name="Medema M.H."/>
            <person name="Devos D.P."/>
            <person name="Kaster A.-K."/>
            <person name="Ovreas L."/>
            <person name="Rohde M."/>
            <person name="Galperin M.Y."/>
            <person name="Jogler C."/>
        </authorList>
    </citation>
    <scope>NUCLEOTIDE SEQUENCE [LARGE SCALE GENOMIC DNA]</scope>
    <source>
        <strain evidence="3 4">Poly41</strain>
    </source>
</reference>
<evidence type="ECO:0000256" key="1">
    <source>
        <dbReference type="SAM" id="SignalP"/>
    </source>
</evidence>
<dbReference type="EMBL" id="SJPV01000002">
    <property type="protein sequence ID" value="TWU40555.1"/>
    <property type="molecule type" value="Genomic_DNA"/>
</dbReference>
<sequence precursor="true">MKFKQSLVLLFVVPGIVAALTPADLGAEAPAASHVATTRRSSHPKGGIELIGVVRLDGTMHDKSGLTQTLEDGSESDRFGGLSAMDYTGVGDRFLLLADRGVGDGEVTYPCRFHEADLVVDPASKTIHFQLIATRMLSTFSGAPVVGSLIAHDADLHTANGTHIWTAMDPEGVRRLSDGSILICDEYGPHLVIADVAGQIKSELEIPERFRLKSPIGGIYQTGVYPNRGLEGVAVSPSQKRFMAILQSPLVQDAMIRDGKCLGLNCRCIVLDAVGKSGFVEREYDYRLDDLANCVSEVLAIDEDRYLVLERDGRSGSEAKSKRIYLVDTALATDVAGIESMPSEAVPERVLPVSKRLWLDLLDPQFGLGGDLAAEKPEGICWGKTLPDGRRTLWVCCDNDFEPAHKSEIYCFAIDTEAIRH</sequence>
<keyword evidence="1" id="KW-0732">Signal</keyword>
<dbReference type="PANTHER" id="PTHR37957:SF1">
    <property type="entry name" value="PHYTASE-LIKE DOMAIN-CONTAINING PROTEIN"/>
    <property type="match status" value="1"/>
</dbReference>
<dbReference type="Pfam" id="PF13449">
    <property type="entry name" value="Phytase-like"/>
    <property type="match status" value="1"/>
</dbReference>
<evidence type="ECO:0000259" key="2">
    <source>
        <dbReference type="Pfam" id="PF13449"/>
    </source>
</evidence>
<dbReference type="InterPro" id="IPR027372">
    <property type="entry name" value="Phytase-like_dom"/>
</dbReference>